<feature type="region of interest" description="Disordered" evidence="10">
    <location>
        <begin position="89"/>
        <end position="116"/>
    </location>
</feature>
<evidence type="ECO:0000256" key="4">
    <source>
        <dbReference type="ARBA" id="ARBA00022475"/>
    </source>
</evidence>
<evidence type="ECO:0000256" key="9">
    <source>
        <dbReference type="ARBA" id="ARBA00023136"/>
    </source>
</evidence>
<evidence type="ECO:0000256" key="3">
    <source>
        <dbReference type="ARBA" id="ARBA00022448"/>
    </source>
</evidence>
<name>A0A1H8TZS4_9ACTN</name>
<evidence type="ECO:0000313" key="11">
    <source>
        <dbReference type="EMBL" id="SEO95918.1"/>
    </source>
</evidence>
<dbReference type="GO" id="GO:0015031">
    <property type="term" value="P:protein transport"/>
    <property type="evidence" value="ECO:0007669"/>
    <property type="project" value="UniProtKB-KW"/>
</dbReference>
<dbReference type="Pfam" id="PF02699">
    <property type="entry name" value="YajC"/>
    <property type="match status" value="1"/>
</dbReference>
<dbReference type="EMBL" id="FOEE01000007">
    <property type="protein sequence ID" value="SEO95918.1"/>
    <property type="molecule type" value="Genomic_DNA"/>
</dbReference>
<sequence>MEFFPLILLALAFVLLIVMPARQRKRVAAQQQQMQEALTPGTPIMTTSGIHGTVVGKTDTTVDVEIAPGVVVTFVRQAILEVRTPAGGALTADDAADATPGENSPGADGGSTDTPR</sequence>
<keyword evidence="3" id="KW-0813">Transport</keyword>
<comment type="subcellular location">
    <subcellularLocation>
        <location evidence="1">Cell membrane</location>
        <topology evidence="1">Single-pass membrane protein</topology>
    </subcellularLocation>
</comment>
<keyword evidence="6" id="KW-0653">Protein transport</keyword>
<keyword evidence="7" id="KW-1133">Transmembrane helix</keyword>
<comment type="similarity">
    <text evidence="2">Belongs to the YajC family.</text>
</comment>
<protein>
    <submittedName>
        <fullName evidence="11">Preprotein translocase subunit YajC</fullName>
    </submittedName>
</protein>
<keyword evidence="4" id="KW-1003">Cell membrane</keyword>
<feature type="compositionally biased region" description="Low complexity" evidence="10">
    <location>
        <begin position="89"/>
        <end position="101"/>
    </location>
</feature>
<accession>A0A1H8TZS4</accession>
<proteinExistence type="inferred from homology"/>
<dbReference type="STRING" id="673521.SAMN05660991_02541"/>
<dbReference type="NCBIfam" id="TIGR00739">
    <property type="entry name" value="yajC"/>
    <property type="match status" value="1"/>
</dbReference>
<keyword evidence="12" id="KW-1185">Reference proteome</keyword>
<dbReference type="SMART" id="SM01323">
    <property type="entry name" value="YajC"/>
    <property type="match status" value="1"/>
</dbReference>
<organism evidence="11 12">
    <name type="scientific">Trujillonella endophytica</name>
    <dbReference type="NCBI Taxonomy" id="673521"/>
    <lineage>
        <taxon>Bacteria</taxon>
        <taxon>Bacillati</taxon>
        <taxon>Actinomycetota</taxon>
        <taxon>Actinomycetes</taxon>
        <taxon>Geodermatophilales</taxon>
        <taxon>Geodermatophilaceae</taxon>
        <taxon>Trujillonella</taxon>
    </lineage>
</organism>
<reference evidence="12" key="1">
    <citation type="submission" date="2016-10" db="EMBL/GenBank/DDBJ databases">
        <authorList>
            <person name="Varghese N."/>
            <person name="Submissions S."/>
        </authorList>
    </citation>
    <scope>NUCLEOTIDE SEQUENCE [LARGE SCALE GENOMIC DNA]</scope>
    <source>
        <strain evidence="12">DSM 45413</strain>
    </source>
</reference>
<evidence type="ECO:0000256" key="8">
    <source>
        <dbReference type="ARBA" id="ARBA00023010"/>
    </source>
</evidence>
<evidence type="ECO:0000256" key="5">
    <source>
        <dbReference type="ARBA" id="ARBA00022692"/>
    </source>
</evidence>
<dbReference type="AlphaFoldDB" id="A0A1H8TZS4"/>
<evidence type="ECO:0000313" key="12">
    <source>
        <dbReference type="Proteomes" id="UP000198960"/>
    </source>
</evidence>
<dbReference type="Proteomes" id="UP000198960">
    <property type="component" value="Unassembled WGS sequence"/>
</dbReference>
<evidence type="ECO:0000256" key="7">
    <source>
        <dbReference type="ARBA" id="ARBA00022989"/>
    </source>
</evidence>
<evidence type="ECO:0000256" key="1">
    <source>
        <dbReference type="ARBA" id="ARBA00004162"/>
    </source>
</evidence>
<dbReference type="InterPro" id="IPR003849">
    <property type="entry name" value="Preprotein_translocase_YajC"/>
</dbReference>
<dbReference type="GO" id="GO:0005886">
    <property type="term" value="C:plasma membrane"/>
    <property type="evidence" value="ECO:0007669"/>
    <property type="project" value="UniProtKB-SubCell"/>
</dbReference>
<keyword evidence="8" id="KW-0811">Translocation</keyword>
<keyword evidence="9" id="KW-0472">Membrane</keyword>
<evidence type="ECO:0000256" key="2">
    <source>
        <dbReference type="ARBA" id="ARBA00006742"/>
    </source>
</evidence>
<dbReference type="RefSeq" id="WP_091943656.1">
    <property type="nucleotide sequence ID" value="NZ_FOEE01000007.1"/>
</dbReference>
<dbReference type="PANTHER" id="PTHR33909">
    <property type="entry name" value="SEC TRANSLOCON ACCESSORY COMPLEX SUBUNIT YAJC"/>
    <property type="match status" value="1"/>
</dbReference>
<dbReference type="PANTHER" id="PTHR33909:SF1">
    <property type="entry name" value="SEC TRANSLOCON ACCESSORY COMPLEX SUBUNIT YAJC"/>
    <property type="match status" value="1"/>
</dbReference>
<keyword evidence="5" id="KW-0812">Transmembrane</keyword>
<gene>
    <name evidence="11" type="ORF">SAMN05660991_02541</name>
</gene>
<evidence type="ECO:0000256" key="10">
    <source>
        <dbReference type="SAM" id="MobiDB-lite"/>
    </source>
</evidence>
<evidence type="ECO:0000256" key="6">
    <source>
        <dbReference type="ARBA" id="ARBA00022927"/>
    </source>
</evidence>